<keyword evidence="2" id="KW-1133">Transmembrane helix</keyword>
<reference evidence="3 4" key="1">
    <citation type="submission" date="2018-06" db="EMBL/GenBank/DDBJ databases">
        <authorList>
            <consortium name="Pathogen Informatics"/>
            <person name="Doyle S."/>
        </authorList>
    </citation>
    <scope>NUCLEOTIDE SEQUENCE [LARGE SCALE GENOMIC DNA]</scope>
    <source>
        <strain evidence="3 4">NCTC10283</strain>
    </source>
</reference>
<evidence type="ECO:0000256" key="2">
    <source>
        <dbReference type="SAM" id="Phobius"/>
    </source>
</evidence>
<organism evidence="3 4">
    <name type="scientific">Alysiella crassa</name>
    <dbReference type="NCBI Taxonomy" id="153491"/>
    <lineage>
        <taxon>Bacteria</taxon>
        <taxon>Pseudomonadati</taxon>
        <taxon>Pseudomonadota</taxon>
        <taxon>Betaproteobacteria</taxon>
        <taxon>Neisseriales</taxon>
        <taxon>Neisseriaceae</taxon>
        <taxon>Alysiella</taxon>
    </lineage>
</organism>
<proteinExistence type="predicted"/>
<dbReference type="Proteomes" id="UP000254209">
    <property type="component" value="Unassembled WGS sequence"/>
</dbReference>
<keyword evidence="2" id="KW-0472">Membrane</keyword>
<dbReference type="AlphaFoldDB" id="A0A376BM38"/>
<feature type="compositionally biased region" description="Basic and acidic residues" evidence="1">
    <location>
        <begin position="239"/>
        <end position="248"/>
    </location>
</feature>
<gene>
    <name evidence="3" type="ORF">NCTC10283_00814</name>
</gene>
<keyword evidence="2" id="KW-0812">Transmembrane</keyword>
<dbReference type="EMBL" id="UFSO01000002">
    <property type="protein sequence ID" value="SSY70705.1"/>
    <property type="molecule type" value="Genomic_DNA"/>
</dbReference>
<feature type="compositionally biased region" description="Pro residues" evidence="1">
    <location>
        <begin position="212"/>
        <end position="225"/>
    </location>
</feature>
<evidence type="ECO:0000256" key="1">
    <source>
        <dbReference type="SAM" id="MobiDB-lite"/>
    </source>
</evidence>
<keyword evidence="4" id="KW-1185">Reference proteome</keyword>
<accession>A0A376BM38</accession>
<name>A0A376BM38_9NEIS</name>
<sequence length="311" mass="35992">MGFPIIINYFLILPTIYVMKPKFVFYFIAIALLGLWLYKQHTHVYLAQCGDSQFQQEILERLQFIAHRQIQQKNLPLYQNNQTMQQYDYLQIQVANITTQQAATRKNPVAQCLATLKMSPQTHIQKTINIAPLIKQHHTVWQLETQTTTLLFTANNNRDSLTEAVQMDWQQLEEIVKLPTELVLAWNERANQTLPATPPKSSPRPQNTTPFVPAPPKPKPEPTPPATESTESQNSFTEAEFKKLSERDQKAVLSKEISDLILGLTPAERQTWFKQRNENKASLWSCQFEQNCTVEQLQAQKRVLQKIKKNH</sequence>
<protein>
    <submittedName>
        <fullName evidence="3">Uncharacterized protein</fullName>
    </submittedName>
</protein>
<feature type="region of interest" description="Disordered" evidence="1">
    <location>
        <begin position="193"/>
        <end position="248"/>
    </location>
</feature>
<evidence type="ECO:0000313" key="4">
    <source>
        <dbReference type="Proteomes" id="UP000254209"/>
    </source>
</evidence>
<evidence type="ECO:0000313" key="3">
    <source>
        <dbReference type="EMBL" id="SSY70705.1"/>
    </source>
</evidence>
<dbReference type="RefSeq" id="WP_034294854.1">
    <property type="nucleotide sequence ID" value="NZ_CP091519.2"/>
</dbReference>
<feature type="transmembrane region" description="Helical" evidence="2">
    <location>
        <begin position="23"/>
        <end position="38"/>
    </location>
</feature>